<evidence type="ECO:0000313" key="1">
    <source>
        <dbReference type="EMBL" id="CAH0721340.1"/>
    </source>
</evidence>
<dbReference type="Gene3D" id="3.20.20.80">
    <property type="entry name" value="Glycosidases"/>
    <property type="match status" value="1"/>
</dbReference>
<dbReference type="EMBL" id="OV170222">
    <property type="protein sequence ID" value="CAH0721340.1"/>
    <property type="molecule type" value="Genomic_DNA"/>
</dbReference>
<name>A0A8J9V7C1_9NEOP</name>
<sequence>MASSLTPAYIRIAGPSTSHMTFENTTISIDDINEPKKLSLTKLFREDDSGHKSLQFAVTHNQWEKFVHWAKNTGFDLVFALNNDEKTSSGMWDPNTALKILTVADKANIGEIFWQLGYVDLHHCSPECSNQSIEEYLNDLETLRVIIETFPPGKAGDWQVVGGDVTHCLHEDSKSDFKDYVTLSNDMMDAILLNGNSSSQELERMSDKDRMKLLTVLSRSDTPLWLTEHTRAGAELERAADWITSLGYSARNGFSVHYRELMEKELYEPTLSFYMALLFKNLVGEKVLNVDIDSSQSIIFAHCTSLRHKPVSGAITLYGVNMDEEPARFSIKLSKKEEGGDIMQFILGHDHSGNIVVNNRAMYYEGDIRPVVKRVRPYKTLLLNLPPKSFGFWVLANTQVEACFEDSESKQESILKNKHNKAESNFIKTKRSLDVSNDFDLSEELSVDYDIIKDKALKERVDSINKDLRNIRRIFRTNSENNNNLNRVRRDAYEKNKWTKHLRRNNVKSYNNDENDGNIFSRLSGITKSHLSTIKSSIASLTQDKSKRPRNFKRNLKLKSKRNSKAIDLSKSKDAEMKMLNNNVLKTEKSDEHRDKSIRKRRSITDRQILKKYEDESSENEINEDSKESFKLGKILHKLEKISEMPLEIQDKDTDYEEDESEEGIVLKTKLSDDSATIDIVEKSHSGLLKSTLQDILSLLSDLNKNVNKFWSAITILE</sequence>
<dbReference type="GO" id="GO:0005615">
    <property type="term" value="C:extracellular space"/>
    <property type="evidence" value="ECO:0007669"/>
    <property type="project" value="TreeGrafter"/>
</dbReference>
<keyword evidence="2" id="KW-1185">Reference proteome</keyword>
<dbReference type="GO" id="GO:0031012">
    <property type="term" value="C:extracellular matrix"/>
    <property type="evidence" value="ECO:0007669"/>
    <property type="project" value="TreeGrafter"/>
</dbReference>
<protein>
    <recommendedName>
        <fullName evidence="3">Heparanase</fullName>
    </recommendedName>
</protein>
<dbReference type="AlphaFoldDB" id="A0A8J9V7C1"/>
<dbReference type="Proteomes" id="UP000838878">
    <property type="component" value="Chromosome 2"/>
</dbReference>
<evidence type="ECO:0000313" key="2">
    <source>
        <dbReference type="Proteomes" id="UP000838878"/>
    </source>
</evidence>
<evidence type="ECO:0008006" key="3">
    <source>
        <dbReference type="Google" id="ProtNLM"/>
    </source>
</evidence>
<accession>A0A8J9V7C1</accession>
<proteinExistence type="predicted"/>
<dbReference type="PANTHER" id="PTHR46145:SF4">
    <property type="entry name" value="HEPARANASE"/>
    <property type="match status" value="1"/>
</dbReference>
<reference evidence="1" key="1">
    <citation type="submission" date="2021-12" db="EMBL/GenBank/DDBJ databases">
        <authorList>
            <person name="Martin H S."/>
        </authorList>
    </citation>
    <scope>NUCLEOTIDE SEQUENCE</scope>
</reference>
<organism evidence="1 2">
    <name type="scientific">Brenthis ino</name>
    <name type="common">lesser marbled fritillary</name>
    <dbReference type="NCBI Taxonomy" id="405034"/>
    <lineage>
        <taxon>Eukaryota</taxon>
        <taxon>Metazoa</taxon>
        <taxon>Ecdysozoa</taxon>
        <taxon>Arthropoda</taxon>
        <taxon>Hexapoda</taxon>
        <taxon>Insecta</taxon>
        <taxon>Pterygota</taxon>
        <taxon>Neoptera</taxon>
        <taxon>Endopterygota</taxon>
        <taxon>Lepidoptera</taxon>
        <taxon>Glossata</taxon>
        <taxon>Ditrysia</taxon>
        <taxon>Papilionoidea</taxon>
        <taxon>Nymphalidae</taxon>
        <taxon>Heliconiinae</taxon>
        <taxon>Argynnini</taxon>
        <taxon>Brenthis</taxon>
    </lineage>
</organism>
<dbReference type="PANTHER" id="PTHR46145">
    <property type="entry name" value="HEPARANASE"/>
    <property type="match status" value="1"/>
</dbReference>
<dbReference type="OrthoDB" id="7736742at2759"/>
<feature type="non-terminal residue" evidence="1">
    <location>
        <position position="718"/>
    </location>
</feature>
<gene>
    <name evidence="1" type="ORF">BINO364_LOCUS7450</name>
</gene>